<gene>
    <name evidence="10" type="ORF">QR685DRAFT_447014</name>
</gene>
<name>A0ABR3D8X6_NEUIN</name>
<keyword evidence="5" id="KW-0238">DNA-binding</keyword>
<feature type="region of interest" description="Disordered" evidence="8">
    <location>
        <begin position="699"/>
        <end position="718"/>
    </location>
</feature>
<protein>
    <submittedName>
        <fullName evidence="10">Fungal-specific transcription factor domain-containing protein</fullName>
    </submittedName>
</protein>
<dbReference type="Pfam" id="PF00172">
    <property type="entry name" value="Zn_clus"/>
    <property type="match status" value="1"/>
</dbReference>
<dbReference type="SMART" id="SM00906">
    <property type="entry name" value="Fungal_trans"/>
    <property type="match status" value="1"/>
</dbReference>
<dbReference type="PANTHER" id="PTHR31313">
    <property type="entry name" value="TY1 ENHANCER ACTIVATOR"/>
    <property type="match status" value="1"/>
</dbReference>
<feature type="compositionally biased region" description="Polar residues" evidence="8">
    <location>
        <begin position="883"/>
        <end position="896"/>
    </location>
</feature>
<dbReference type="SMART" id="SM00066">
    <property type="entry name" value="GAL4"/>
    <property type="match status" value="1"/>
</dbReference>
<dbReference type="InterPro" id="IPR051615">
    <property type="entry name" value="Transcr_Regulatory_Elem"/>
</dbReference>
<evidence type="ECO:0000259" key="9">
    <source>
        <dbReference type="PROSITE" id="PS50048"/>
    </source>
</evidence>
<dbReference type="InterPro" id="IPR036864">
    <property type="entry name" value="Zn2-C6_fun-type_DNA-bd_sf"/>
</dbReference>
<keyword evidence="6" id="KW-0804">Transcription</keyword>
<dbReference type="InterPro" id="IPR001138">
    <property type="entry name" value="Zn2Cys6_DnaBD"/>
</dbReference>
<feature type="region of interest" description="Disordered" evidence="8">
    <location>
        <begin position="812"/>
        <end position="838"/>
    </location>
</feature>
<sequence>MSTLHRNDRSPSVGVSESSSPDFISHTPRSSSKQQVRHRASVACASCRERRIRCVVPEGESGCTQCKKTGAECIIRNDDERRRPISKAYMSSLSNRIALLEKMLRERGVAPPPAVHPPKTRQEAKEMQEHEKHDVRFCEDFETPGPNQANSSMVADYPSPPKFSAEEVQTDPVDDNKQTPKAPSYDSKLFPEFASPWKGDVRQFLGVKSRFSVMSGRLQYFGFTASSHVHAQNTSQPSPPGTIDHVSRVERVIKSLGPSTHDHLMSCFWGHYNPAVQVVDREIFELGRKSQNPRHYSVFLHITMLAAGYRFAERNREDVKRLMLGSWESTFHRESKAMLDAELERPGGIPSIQALLILADLEFAAGRDATGWLYSGMANRLAIDIGLHVNVPISDSEVLRAEEPLRRRVMTACVLFDRYWALLLGRSPSIRNRDIGIELGLKPRKGLAMPTASPTTPFGMVTSQSPEISLHQHLLELMSIAAKILEMQNQHEYTELLFANNKAGEEAYQRLFALDRKLQAWYRRLPDFLAWNPTNVQAAPVGFFMLHQQFHTCMILLHRPWAIYGDEDGSDSTRSYGQSGGSLPGISHHQRVAIARRMCTQHAIRVARIFWHHRLRFDGRRLPIFAIQQAGTSAIALMAALANRTAELDQQSNLRYLQVLSAAIYDMCYIYQPAARMYRLLKSMLVDIRNEVVTGVSYPHAQSKTSPEVTTSAPPPFLQYTHQRSYSTPNVGLNFGAPDWATRGSIPSSGGDTHGYPQLSGRQQPENDLFEEHGHPPPKRQRCNDLSRRASDLGGCLPPSLFNFGGFGGTSSYPTPPLTSPRDSGDVQAKGENMPIPDTYADNNALFDFDFLEATALDTVMEEPSEEQQQGVEESNQEDAETDSVSRAASTPTVSSHSHKEGSDSAEETADILLASGTDANRTATEDSPDLGGPKNDSGKASSGTTQDAKVLISAPTPFTASAQEEESDSNIIEEWLAEPLPPIAVTSNASKTINPAALTSMTTNTTMAPIPTPTTTSHHHLARFQQITHAHHREQQSQNVAPYKRDARVTKQDHPDLFPKFDKSAIIDALVSAAGINFDLSLCREVDVDDGNYDHEHDDVDIVNGHDFEKENQGGAAGGGKDGCAKGGGEGSTGGSTAAYGVSLSDLLGSMGGGGGHRGNKRRIKEVEGSYGAGLGCGYATATSAAKLARNVELDYLRF</sequence>
<organism evidence="10 11">
    <name type="scientific">Neurospora intermedia</name>
    <dbReference type="NCBI Taxonomy" id="5142"/>
    <lineage>
        <taxon>Eukaryota</taxon>
        <taxon>Fungi</taxon>
        <taxon>Dikarya</taxon>
        <taxon>Ascomycota</taxon>
        <taxon>Pezizomycotina</taxon>
        <taxon>Sordariomycetes</taxon>
        <taxon>Sordariomycetidae</taxon>
        <taxon>Sordariales</taxon>
        <taxon>Sordariaceae</taxon>
        <taxon>Neurospora</taxon>
    </lineage>
</organism>
<dbReference type="PROSITE" id="PS50048">
    <property type="entry name" value="ZN2_CY6_FUNGAL_2"/>
    <property type="match status" value="1"/>
</dbReference>
<feature type="compositionally biased region" description="Low complexity" evidence="8">
    <location>
        <begin position="10"/>
        <end position="21"/>
    </location>
</feature>
<dbReference type="PROSITE" id="PS00463">
    <property type="entry name" value="ZN2_CY6_FUNGAL_1"/>
    <property type="match status" value="1"/>
</dbReference>
<evidence type="ECO:0000313" key="10">
    <source>
        <dbReference type="EMBL" id="KAL0468201.1"/>
    </source>
</evidence>
<dbReference type="CDD" id="cd12148">
    <property type="entry name" value="fungal_TF_MHR"/>
    <property type="match status" value="1"/>
</dbReference>
<keyword evidence="3" id="KW-0862">Zinc</keyword>
<keyword evidence="4" id="KW-0805">Transcription regulation</keyword>
<evidence type="ECO:0000256" key="7">
    <source>
        <dbReference type="ARBA" id="ARBA00023242"/>
    </source>
</evidence>
<feature type="compositionally biased region" description="Gly residues" evidence="8">
    <location>
        <begin position="1116"/>
        <end position="1131"/>
    </location>
</feature>
<feature type="compositionally biased region" description="Polar residues" evidence="8">
    <location>
        <begin position="939"/>
        <end position="948"/>
    </location>
</feature>
<evidence type="ECO:0000256" key="8">
    <source>
        <dbReference type="SAM" id="MobiDB-lite"/>
    </source>
</evidence>
<feature type="compositionally biased region" description="Basic and acidic residues" evidence="8">
    <location>
        <begin position="120"/>
        <end position="139"/>
    </location>
</feature>
<feature type="region of interest" description="Disordered" evidence="8">
    <location>
        <begin position="1109"/>
        <end position="1131"/>
    </location>
</feature>
<feature type="domain" description="Zn(2)-C6 fungal-type" evidence="9">
    <location>
        <begin position="43"/>
        <end position="75"/>
    </location>
</feature>
<evidence type="ECO:0000256" key="2">
    <source>
        <dbReference type="ARBA" id="ARBA00022723"/>
    </source>
</evidence>
<evidence type="ECO:0000256" key="4">
    <source>
        <dbReference type="ARBA" id="ARBA00023015"/>
    </source>
</evidence>
<feature type="region of interest" description="Disordered" evidence="8">
    <location>
        <begin position="1"/>
        <end position="38"/>
    </location>
</feature>
<feature type="region of interest" description="Disordered" evidence="8">
    <location>
        <begin position="919"/>
        <end position="948"/>
    </location>
</feature>
<evidence type="ECO:0000256" key="6">
    <source>
        <dbReference type="ARBA" id="ARBA00023163"/>
    </source>
</evidence>
<dbReference type="CDD" id="cd00067">
    <property type="entry name" value="GAL4"/>
    <property type="match status" value="1"/>
</dbReference>
<comment type="caution">
    <text evidence="10">The sequence shown here is derived from an EMBL/GenBank/DDBJ whole genome shotgun (WGS) entry which is preliminary data.</text>
</comment>
<comment type="subcellular location">
    <subcellularLocation>
        <location evidence="1">Nucleus</location>
    </subcellularLocation>
</comment>
<dbReference type="Pfam" id="PF04082">
    <property type="entry name" value="Fungal_trans"/>
    <property type="match status" value="1"/>
</dbReference>
<feature type="region of interest" description="Disordered" evidence="8">
    <location>
        <begin position="861"/>
        <end position="907"/>
    </location>
</feature>
<evidence type="ECO:0000256" key="3">
    <source>
        <dbReference type="ARBA" id="ARBA00022833"/>
    </source>
</evidence>
<keyword evidence="11" id="KW-1185">Reference proteome</keyword>
<accession>A0ABR3D8X6</accession>
<dbReference type="Gene3D" id="4.10.240.10">
    <property type="entry name" value="Zn(2)-C6 fungal-type DNA-binding domain"/>
    <property type="match status" value="1"/>
</dbReference>
<dbReference type="Proteomes" id="UP001451303">
    <property type="component" value="Unassembled WGS sequence"/>
</dbReference>
<evidence type="ECO:0000313" key="11">
    <source>
        <dbReference type="Proteomes" id="UP001451303"/>
    </source>
</evidence>
<dbReference type="InterPro" id="IPR007219">
    <property type="entry name" value="XnlR_reg_dom"/>
</dbReference>
<evidence type="ECO:0000256" key="5">
    <source>
        <dbReference type="ARBA" id="ARBA00023125"/>
    </source>
</evidence>
<feature type="region of interest" description="Disordered" evidence="8">
    <location>
        <begin position="109"/>
        <end position="187"/>
    </location>
</feature>
<reference evidence="10 11" key="1">
    <citation type="submission" date="2023-09" db="EMBL/GenBank/DDBJ databases">
        <title>Multi-omics analysis of a traditional fermented food reveals byproduct-associated fungal strains for waste-to-food upcycling.</title>
        <authorList>
            <consortium name="Lawrence Berkeley National Laboratory"/>
            <person name="Rekdal V.M."/>
            <person name="Villalobos-Escobedo J.M."/>
            <person name="Rodriguez-Valeron N."/>
            <person name="Garcia M.O."/>
            <person name="Vasquez D.P."/>
            <person name="Damayanti I."/>
            <person name="Sorensen P.M."/>
            <person name="Baidoo E.E."/>
            <person name="De Carvalho A.C."/>
            <person name="Riley R."/>
            <person name="Lipzen A."/>
            <person name="He G."/>
            <person name="Yan M."/>
            <person name="Haridas S."/>
            <person name="Daum C."/>
            <person name="Yoshinaga Y."/>
            <person name="Ng V."/>
            <person name="Grigoriev I.V."/>
            <person name="Munk R."/>
            <person name="Nuraida L."/>
            <person name="Wijaya C.H."/>
            <person name="Morales P.-C."/>
            <person name="Keasling J.D."/>
        </authorList>
    </citation>
    <scope>NUCLEOTIDE SEQUENCE [LARGE SCALE GENOMIC DNA]</scope>
    <source>
        <strain evidence="10 11">FGSC 2613</strain>
    </source>
</reference>
<proteinExistence type="predicted"/>
<dbReference type="SUPFAM" id="SSF57701">
    <property type="entry name" value="Zn2/Cys6 DNA-binding domain"/>
    <property type="match status" value="1"/>
</dbReference>
<dbReference type="PANTHER" id="PTHR31313:SF81">
    <property type="entry name" value="TY1 ENHANCER ACTIVATOR"/>
    <property type="match status" value="1"/>
</dbReference>
<feature type="compositionally biased region" description="Polar residues" evidence="8">
    <location>
        <begin position="700"/>
        <end position="712"/>
    </location>
</feature>
<dbReference type="EMBL" id="JAVLET010000007">
    <property type="protein sequence ID" value="KAL0468201.1"/>
    <property type="molecule type" value="Genomic_DNA"/>
</dbReference>
<evidence type="ECO:0000256" key="1">
    <source>
        <dbReference type="ARBA" id="ARBA00004123"/>
    </source>
</evidence>
<keyword evidence="2" id="KW-0479">Metal-binding</keyword>
<keyword evidence="7" id="KW-0539">Nucleus</keyword>
<feature type="region of interest" description="Disordered" evidence="8">
    <location>
        <begin position="742"/>
        <end position="785"/>
    </location>
</feature>